<accession>A0A9P0N2W9</accession>
<evidence type="ECO:0000313" key="1">
    <source>
        <dbReference type="EMBL" id="CAH1639548.1"/>
    </source>
</evidence>
<evidence type="ECO:0000313" key="2">
    <source>
        <dbReference type="Proteomes" id="UP001153321"/>
    </source>
</evidence>
<organism evidence="1 2">
    <name type="scientific">Spodoptera littoralis</name>
    <name type="common">Egyptian cotton leafworm</name>
    <dbReference type="NCBI Taxonomy" id="7109"/>
    <lineage>
        <taxon>Eukaryota</taxon>
        <taxon>Metazoa</taxon>
        <taxon>Ecdysozoa</taxon>
        <taxon>Arthropoda</taxon>
        <taxon>Hexapoda</taxon>
        <taxon>Insecta</taxon>
        <taxon>Pterygota</taxon>
        <taxon>Neoptera</taxon>
        <taxon>Endopterygota</taxon>
        <taxon>Lepidoptera</taxon>
        <taxon>Glossata</taxon>
        <taxon>Ditrysia</taxon>
        <taxon>Noctuoidea</taxon>
        <taxon>Noctuidae</taxon>
        <taxon>Amphipyrinae</taxon>
        <taxon>Spodoptera</taxon>
    </lineage>
</organism>
<protein>
    <submittedName>
        <fullName evidence="1">Uncharacterized protein</fullName>
    </submittedName>
</protein>
<dbReference type="Proteomes" id="UP001153321">
    <property type="component" value="Chromosome 2"/>
</dbReference>
<sequence length="266" mass="28953">MDTLLNMMKKNPSKVFSTRNNYTLDYGQAAKDIQEAPDLITHLHIKDIADEGRANLTKDMKNETPVALQAPMAALTKDVSKYLSQVVALRSGIAGDRYPKHLLASMDKAIGSKPLYKYKSFGQSYGEAADVLQHEGPVFTPESLQPGSVQQPGVPLSESKTALALSQGVSLNEIHPTESTKELGHEIASEMKRTLPKQIAPNVAEGLDGTIENAAKQIAKHATGQGKALEHLTGLMKTKGDQNLARLQGYDQPTVVQQKDWSLLQL</sequence>
<name>A0A9P0N2W9_SPOLI</name>
<gene>
    <name evidence="1" type="ORF">SPLIT_LOCUS4905</name>
</gene>
<reference evidence="1" key="1">
    <citation type="submission" date="2022-02" db="EMBL/GenBank/DDBJ databases">
        <authorList>
            <person name="King R."/>
        </authorList>
    </citation>
    <scope>NUCLEOTIDE SEQUENCE</scope>
</reference>
<keyword evidence="2" id="KW-1185">Reference proteome</keyword>
<dbReference type="AlphaFoldDB" id="A0A9P0N2W9"/>
<dbReference type="EMBL" id="LR824533">
    <property type="protein sequence ID" value="CAH1639548.1"/>
    <property type="molecule type" value="Genomic_DNA"/>
</dbReference>
<proteinExistence type="predicted"/>